<dbReference type="Pfam" id="PF03372">
    <property type="entry name" value="Exo_endo_phos"/>
    <property type="match status" value="1"/>
</dbReference>
<evidence type="ECO:0000313" key="4">
    <source>
        <dbReference type="Proteomes" id="UP000658278"/>
    </source>
</evidence>
<protein>
    <submittedName>
        <fullName evidence="3">Endonuclease/exonuclease/phosphatase family protein</fullName>
    </submittedName>
</protein>
<sequence length="245" mass="26880">MWFTRLLVISAMLLTACADPLKVVCWNIHHGVGEDGRLDLERIAKVIEMEKPDLVALQEVDNRCGRSGKVDQAAELGRLLGMQSVFGKAMDFGGGGYGLAVLSKLPIKGQKVHRLPGGGEPRIAFEVMIGHPEGNFSFVNVHLDHQGEERQRLQAEELDRQLKGVRSVILCGDFNADPSSKTMKVFEKWELVPKKGARFTQPAGAPTVEIDHVLLRGFQSPMGARVIEEAVASDHRPLALTVEPS</sequence>
<dbReference type="InterPro" id="IPR051916">
    <property type="entry name" value="GPI-anchor_lipid_remodeler"/>
</dbReference>
<dbReference type="InterPro" id="IPR005135">
    <property type="entry name" value="Endo/exonuclease/phosphatase"/>
</dbReference>
<name>A0A934VFW2_9BACT</name>
<dbReference type="InterPro" id="IPR036691">
    <property type="entry name" value="Endo/exonu/phosph_ase_sf"/>
</dbReference>
<keyword evidence="3" id="KW-0255">Endonuclease</keyword>
<dbReference type="GO" id="GO:0006506">
    <property type="term" value="P:GPI anchor biosynthetic process"/>
    <property type="evidence" value="ECO:0007669"/>
    <property type="project" value="TreeGrafter"/>
</dbReference>
<dbReference type="RefSeq" id="WP_200278933.1">
    <property type="nucleotide sequence ID" value="NZ_JAENII010000007.1"/>
</dbReference>
<accession>A0A934VFW2</accession>
<dbReference type="GO" id="GO:0004519">
    <property type="term" value="F:endonuclease activity"/>
    <property type="evidence" value="ECO:0007669"/>
    <property type="project" value="UniProtKB-KW"/>
</dbReference>
<feature type="signal peptide" evidence="1">
    <location>
        <begin position="1"/>
        <end position="18"/>
    </location>
</feature>
<feature type="chain" id="PRO_5037658830" evidence="1">
    <location>
        <begin position="19"/>
        <end position="245"/>
    </location>
</feature>
<reference evidence="3" key="1">
    <citation type="submission" date="2021-01" db="EMBL/GenBank/DDBJ databases">
        <title>Modified the classification status of verrucomicrobia.</title>
        <authorList>
            <person name="Feng X."/>
        </authorList>
    </citation>
    <scope>NUCLEOTIDE SEQUENCE</scope>
    <source>
        <strain evidence="3">KCTC 22201</strain>
    </source>
</reference>
<proteinExistence type="predicted"/>
<keyword evidence="4" id="KW-1185">Reference proteome</keyword>
<evidence type="ECO:0000313" key="3">
    <source>
        <dbReference type="EMBL" id="MBK1827461.1"/>
    </source>
</evidence>
<keyword evidence="3" id="KW-0378">Hydrolase</keyword>
<feature type="domain" description="Endonuclease/exonuclease/phosphatase" evidence="2">
    <location>
        <begin position="26"/>
        <end position="235"/>
    </location>
</feature>
<dbReference type="GO" id="GO:0016020">
    <property type="term" value="C:membrane"/>
    <property type="evidence" value="ECO:0007669"/>
    <property type="project" value="GOC"/>
</dbReference>
<dbReference type="EMBL" id="JAENII010000007">
    <property type="protein sequence ID" value="MBK1827461.1"/>
    <property type="molecule type" value="Genomic_DNA"/>
</dbReference>
<dbReference type="Proteomes" id="UP000658278">
    <property type="component" value="Unassembled WGS sequence"/>
</dbReference>
<dbReference type="PANTHER" id="PTHR14859:SF15">
    <property type="entry name" value="ENDONUCLEASE_EXONUCLEASE_PHOSPHATASE DOMAIN-CONTAINING PROTEIN"/>
    <property type="match status" value="1"/>
</dbReference>
<dbReference type="Gene3D" id="3.60.10.10">
    <property type="entry name" value="Endonuclease/exonuclease/phosphatase"/>
    <property type="match status" value="1"/>
</dbReference>
<dbReference type="PANTHER" id="PTHR14859">
    <property type="entry name" value="CALCOFLUOR WHITE HYPERSENSITIVE PROTEIN PRECURSOR"/>
    <property type="match status" value="1"/>
</dbReference>
<evidence type="ECO:0000256" key="1">
    <source>
        <dbReference type="SAM" id="SignalP"/>
    </source>
</evidence>
<dbReference type="AlphaFoldDB" id="A0A934VFW2"/>
<dbReference type="PROSITE" id="PS51257">
    <property type="entry name" value="PROKAR_LIPOPROTEIN"/>
    <property type="match status" value="1"/>
</dbReference>
<gene>
    <name evidence="3" type="ORF">JIN81_10535</name>
</gene>
<dbReference type="SUPFAM" id="SSF56219">
    <property type="entry name" value="DNase I-like"/>
    <property type="match status" value="1"/>
</dbReference>
<keyword evidence="3" id="KW-0540">Nuclease</keyword>
<comment type="caution">
    <text evidence="3">The sequence shown here is derived from an EMBL/GenBank/DDBJ whole genome shotgun (WGS) entry which is preliminary data.</text>
</comment>
<evidence type="ECO:0000259" key="2">
    <source>
        <dbReference type="Pfam" id="PF03372"/>
    </source>
</evidence>
<organism evidence="3 4">
    <name type="scientific">Haloferula rosea</name>
    <dbReference type="NCBI Taxonomy" id="490093"/>
    <lineage>
        <taxon>Bacteria</taxon>
        <taxon>Pseudomonadati</taxon>
        <taxon>Verrucomicrobiota</taxon>
        <taxon>Verrucomicrobiia</taxon>
        <taxon>Verrucomicrobiales</taxon>
        <taxon>Verrucomicrobiaceae</taxon>
        <taxon>Haloferula</taxon>
    </lineage>
</organism>
<keyword evidence="1" id="KW-0732">Signal</keyword>